<proteinExistence type="predicted"/>
<dbReference type="InterPro" id="IPR000683">
    <property type="entry name" value="Gfo/Idh/MocA-like_OxRdtase_N"/>
</dbReference>
<evidence type="ECO:0000259" key="2">
    <source>
        <dbReference type="Pfam" id="PF01408"/>
    </source>
</evidence>
<dbReference type="Proteomes" id="UP001530400">
    <property type="component" value="Unassembled WGS sequence"/>
</dbReference>
<keyword evidence="1" id="KW-0560">Oxidoreductase</keyword>
<dbReference type="PANTHER" id="PTHR43818:SF11">
    <property type="entry name" value="BCDNA.GH03377"/>
    <property type="match status" value="1"/>
</dbReference>
<comment type="caution">
    <text evidence="3">The sequence shown here is derived from an EMBL/GenBank/DDBJ whole genome shotgun (WGS) entry which is preliminary data.</text>
</comment>
<protein>
    <recommendedName>
        <fullName evidence="2">Gfo/Idh/MocA-like oxidoreductase N-terminal domain-containing protein</fullName>
    </recommendedName>
</protein>
<dbReference type="PANTHER" id="PTHR43818">
    <property type="entry name" value="BCDNA.GH03377"/>
    <property type="match status" value="1"/>
</dbReference>
<gene>
    <name evidence="3" type="ORF">ACHAWO_012101</name>
</gene>
<organism evidence="3 4">
    <name type="scientific">Cyclotella atomus</name>
    <dbReference type="NCBI Taxonomy" id="382360"/>
    <lineage>
        <taxon>Eukaryota</taxon>
        <taxon>Sar</taxon>
        <taxon>Stramenopiles</taxon>
        <taxon>Ochrophyta</taxon>
        <taxon>Bacillariophyta</taxon>
        <taxon>Coscinodiscophyceae</taxon>
        <taxon>Thalassiosirophycidae</taxon>
        <taxon>Stephanodiscales</taxon>
        <taxon>Stephanodiscaceae</taxon>
        <taxon>Cyclotella</taxon>
    </lineage>
</organism>
<dbReference type="AlphaFoldDB" id="A0ABD3NQJ5"/>
<evidence type="ECO:0000313" key="4">
    <source>
        <dbReference type="Proteomes" id="UP001530400"/>
    </source>
</evidence>
<accession>A0ABD3NQJ5</accession>
<dbReference type="Gene3D" id="3.30.360.10">
    <property type="entry name" value="Dihydrodipicolinate Reductase, domain 2"/>
    <property type="match status" value="1"/>
</dbReference>
<sequence>MMQLLSTLEVIPETIHFVISLDAASGPFNNDAKVRWGIIGLGDVCTVKAGPAFYKAYNSTLTAVMRRTPGMAQSWIDDNIKANKFPNSVAKSIRAYESVEEMLTDVQPDALYVATPPGAHLEVIRKIVAAPSASTLKAVYIEKPCGRCAWETRALIYDTTKHKVLSSIVSLAHERTQMIRELLQSQMIGDRVTKVQYTQRGTSFARGLNDNIVAPRELVFRRLNAQQSGGGLIMDMGCHILSRIDYLFGPIVGVKDYVSMEATIGECTWAVIPSLDAKVECLWDFSPAKESNGKSDVDELIIEGTHGSLKMYGMGAGLPVTIFDSGDNIVQTLEFDPPEHAAQPLIQSVVDELLVHNGGIGCPATAENTK</sequence>
<evidence type="ECO:0000256" key="1">
    <source>
        <dbReference type="ARBA" id="ARBA00023002"/>
    </source>
</evidence>
<dbReference type="InterPro" id="IPR036291">
    <property type="entry name" value="NAD(P)-bd_dom_sf"/>
</dbReference>
<name>A0ABD3NQJ5_9STRA</name>
<dbReference type="Gene3D" id="3.40.50.720">
    <property type="entry name" value="NAD(P)-binding Rossmann-like Domain"/>
    <property type="match status" value="1"/>
</dbReference>
<feature type="domain" description="Gfo/Idh/MocA-like oxidoreductase N-terminal" evidence="2">
    <location>
        <begin position="34"/>
        <end position="146"/>
    </location>
</feature>
<dbReference type="EMBL" id="JALLPJ020001077">
    <property type="protein sequence ID" value="KAL3776886.1"/>
    <property type="molecule type" value="Genomic_DNA"/>
</dbReference>
<dbReference type="GO" id="GO:0016491">
    <property type="term" value="F:oxidoreductase activity"/>
    <property type="evidence" value="ECO:0007669"/>
    <property type="project" value="UniProtKB-KW"/>
</dbReference>
<dbReference type="Pfam" id="PF01408">
    <property type="entry name" value="GFO_IDH_MocA"/>
    <property type="match status" value="1"/>
</dbReference>
<dbReference type="SUPFAM" id="SSF51735">
    <property type="entry name" value="NAD(P)-binding Rossmann-fold domains"/>
    <property type="match status" value="1"/>
</dbReference>
<dbReference type="SUPFAM" id="SSF55347">
    <property type="entry name" value="Glyceraldehyde-3-phosphate dehydrogenase-like, C-terminal domain"/>
    <property type="match status" value="1"/>
</dbReference>
<dbReference type="InterPro" id="IPR050463">
    <property type="entry name" value="Gfo/Idh/MocA_oxidrdct_glycsds"/>
</dbReference>
<reference evidence="3 4" key="1">
    <citation type="submission" date="2024-10" db="EMBL/GenBank/DDBJ databases">
        <title>Updated reference genomes for cyclostephanoid diatoms.</title>
        <authorList>
            <person name="Roberts W.R."/>
            <person name="Alverson A.J."/>
        </authorList>
    </citation>
    <scope>NUCLEOTIDE SEQUENCE [LARGE SCALE GENOMIC DNA]</scope>
    <source>
        <strain evidence="3 4">AJA010-31</strain>
    </source>
</reference>
<evidence type="ECO:0000313" key="3">
    <source>
        <dbReference type="EMBL" id="KAL3776886.1"/>
    </source>
</evidence>
<keyword evidence="4" id="KW-1185">Reference proteome</keyword>